<keyword evidence="3" id="KW-0460">Magnesium</keyword>
<protein>
    <submittedName>
        <fullName evidence="4">Phosphoserine phosphatase</fullName>
    </submittedName>
</protein>
<dbReference type="SUPFAM" id="SSF56784">
    <property type="entry name" value="HAD-like"/>
    <property type="match status" value="1"/>
</dbReference>
<proteinExistence type="predicted"/>
<keyword evidence="5" id="KW-1185">Reference proteome</keyword>
<dbReference type="AlphaFoldDB" id="Q5GV60"/>
<evidence type="ECO:0000256" key="3">
    <source>
        <dbReference type="ARBA" id="ARBA00022842"/>
    </source>
</evidence>
<evidence type="ECO:0000256" key="2">
    <source>
        <dbReference type="ARBA" id="ARBA00022801"/>
    </source>
</evidence>
<keyword evidence="1" id="KW-0479">Metal-binding</keyword>
<keyword evidence="2" id="KW-0378">Hydrolase</keyword>
<dbReference type="InterPro" id="IPR050582">
    <property type="entry name" value="HAD-like_SerB"/>
</dbReference>
<dbReference type="GO" id="GO:0016787">
    <property type="term" value="F:hydrolase activity"/>
    <property type="evidence" value="ECO:0007669"/>
    <property type="project" value="UniProtKB-KW"/>
</dbReference>
<sequence length="259" mass="28609">MARPSCARPNPASHCVSYSSRMTESYPAPREDAPLVVFDFDHTLYDGDSGSHLFAWLIKRNPLRLLVALLASPILGPMAAMLPTRRRGVSGYVWIATFGLHRAREFNRFIDAYVLKHEAQIRQRLLPHALKVFTEHRAAGDRVVVATGAPPELARAILGFVAHQDVPVIGSLVGPRLGAVTARRHCHNEEKMRMLRERGYADIAIAYSDSTADLPLLKAARAPVVVNPKSNREALFRQVLPAGTPILNWGCRDRGGKAL</sequence>
<dbReference type="EMBL" id="AE013598">
    <property type="protein sequence ID" value="AAW77413.1"/>
    <property type="molecule type" value="Genomic_DNA"/>
</dbReference>
<dbReference type="GO" id="GO:0046872">
    <property type="term" value="F:metal ion binding"/>
    <property type="evidence" value="ECO:0007669"/>
    <property type="project" value="UniProtKB-KW"/>
</dbReference>
<gene>
    <name evidence="4" type="primary">SerB</name>
    <name evidence="4" type="ordered locus">XOO4159</name>
</gene>
<dbReference type="Gene3D" id="1.20.1440.100">
    <property type="entry name" value="SG protein - dephosphorylation function"/>
    <property type="match status" value="1"/>
</dbReference>
<dbReference type="InterPro" id="IPR023214">
    <property type="entry name" value="HAD_sf"/>
</dbReference>
<dbReference type="PANTHER" id="PTHR43344">
    <property type="entry name" value="PHOSPHOSERINE PHOSPHATASE"/>
    <property type="match status" value="1"/>
</dbReference>
<name>Q5GV60_XANOR</name>
<accession>Q5GV60</accession>
<dbReference type="STRING" id="291331.XOO4159"/>
<reference evidence="4 5" key="1">
    <citation type="journal article" date="2005" name="Nucleic Acids Res.">
        <title>The genome sequence of Xanthomonas oryzae pathovar oryzae KACC10331, the bacterial blight pathogen of rice.</title>
        <authorList>
            <person name="Lee B.M."/>
            <person name="Park Y.J."/>
            <person name="Park D.S."/>
            <person name="Kang H.W."/>
            <person name="Kim J.G."/>
            <person name="Song E.S."/>
            <person name="Park I.C."/>
            <person name="Yoon U.H."/>
            <person name="Hahn J.H."/>
            <person name="Koo B.S."/>
            <person name="Lee G.B."/>
            <person name="Kim H."/>
            <person name="Park H.S."/>
            <person name="Yoon K.O."/>
            <person name="Kim J.H."/>
            <person name="Jung C.H."/>
            <person name="Koh N.H."/>
            <person name="Seo J.S."/>
            <person name="Go S.J."/>
        </authorList>
    </citation>
    <scope>NUCLEOTIDE SEQUENCE [LARGE SCALE GENOMIC DNA]</scope>
    <source>
        <strain evidence="5">KACC10331 / KXO85</strain>
    </source>
</reference>
<dbReference type="PANTHER" id="PTHR43344:SF13">
    <property type="entry name" value="PHOSPHATASE RV3661-RELATED"/>
    <property type="match status" value="1"/>
</dbReference>
<dbReference type="Pfam" id="PF12710">
    <property type="entry name" value="HAD"/>
    <property type="match status" value="1"/>
</dbReference>
<dbReference type="Gene3D" id="3.40.50.1000">
    <property type="entry name" value="HAD superfamily/HAD-like"/>
    <property type="match status" value="1"/>
</dbReference>
<evidence type="ECO:0000313" key="4">
    <source>
        <dbReference type="EMBL" id="AAW77413.1"/>
    </source>
</evidence>
<dbReference type="Proteomes" id="UP000006735">
    <property type="component" value="Chromosome"/>
</dbReference>
<evidence type="ECO:0000256" key="1">
    <source>
        <dbReference type="ARBA" id="ARBA00022723"/>
    </source>
</evidence>
<dbReference type="KEGG" id="xoo:XOO4159"/>
<dbReference type="InterPro" id="IPR036412">
    <property type="entry name" value="HAD-like_sf"/>
</dbReference>
<dbReference type="HOGENOM" id="CLU_101816_0_0_6"/>
<organism evidence="4 5">
    <name type="scientific">Xanthomonas oryzae pv. oryzae (strain KACC10331 / KXO85)</name>
    <dbReference type="NCBI Taxonomy" id="291331"/>
    <lineage>
        <taxon>Bacteria</taxon>
        <taxon>Pseudomonadati</taxon>
        <taxon>Pseudomonadota</taxon>
        <taxon>Gammaproteobacteria</taxon>
        <taxon>Lysobacterales</taxon>
        <taxon>Lysobacteraceae</taxon>
        <taxon>Xanthomonas</taxon>
    </lineage>
</organism>
<evidence type="ECO:0000313" key="5">
    <source>
        <dbReference type="Proteomes" id="UP000006735"/>
    </source>
</evidence>